<dbReference type="RefSeq" id="WP_141818747.1">
    <property type="nucleotide sequence ID" value="NZ_BAAAIL010000002.1"/>
</dbReference>
<comment type="caution">
    <text evidence="1">The sequence shown here is derived from an EMBL/GenBank/DDBJ whole genome shotgun (WGS) entry which is preliminary data.</text>
</comment>
<organism evidence="1 2">
    <name type="scientific">Ornithinimicrobium humiphilum</name>
    <dbReference type="NCBI Taxonomy" id="125288"/>
    <lineage>
        <taxon>Bacteria</taxon>
        <taxon>Bacillati</taxon>
        <taxon>Actinomycetota</taxon>
        <taxon>Actinomycetes</taxon>
        <taxon>Micrococcales</taxon>
        <taxon>Ornithinimicrobiaceae</taxon>
        <taxon>Ornithinimicrobium</taxon>
    </lineage>
</organism>
<evidence type="ECO:0000313" key="1">
    <source>
        <dbReference type="EMBL" id="TQM97256.1"/>
    </source>
</evidence>
<keyword evidence="2" id="KW-1185">Reference proteome</keyword>
<name>A0A543KQA3_9MICO</name>
<proteinExistence type="predicted"/>
<sequence>MADDGHLPGPRVDLARVLRDAADGRFPEPDGGFSRAAPWRPGVEAAVALTGHAVMVVGEDVTDAELARLGVHGYGGAHDPRATVALAGDGEIGVLDVLMVGRGRPGPSALVPRPDLGTTERALHARDWRDDVTVHGLPDPGSDALVTLSRGIAGLPELGVHALGAPADELLAGALALVPEGEVVLASVTPGNARSLRFFLRSGFVPVGSVQQWRPRRIRG</sequence>
<dbReference type="Proteomes" id="UP000315133">
    <property type="component" value="Unassembled WGS sequence"/>
</dbReference>
<gene>
    <name evidence="1" type="ORF">FB476_2160</name>
</gene>
<protein>
    <recommendedName>
        <fullName evidence="3">N-acetyltransferase domain-containing protein</fullName>
    </recommendedName>
</protein>
<evidence type="ECO:0000313" key="2">
    <source>
        <dbReference type="Proteomes" id="UP000315133"/>
    </source>
</evidence>
<reference evidence="1 2" key="1">
    <citation type="submission" date="2019-06" db="EMBL/GenBank/DDBJ databases">
        <title>Sequencing the genomes of 1000 actinobacteria strains.</title>
        <authorList>
            <person name="Klenk H.-P."/>
        </authorList>
    </citation>
    <scope>NUCLEOTIDE SEQUENCE [LARGE SCALE GENOMIC DNA]</scope>
    <source>
        <strain evidence="1 2">DSM 12362</strain>
    </source>
</reference>
<accession>A0A543KQA3</accession>
<dbReference type="EMBL" id="VFPU01000001">
    <property type="protein sequence ID" value="TQM97256.1"/>
    <property type="molecule type" value="Genomic_DNA"/>
</dbReference>
<dbReference type="AlphaFoldDB" id="A0A543KQA3"/>
<evidence type="ECO:0008006" key="3">
    <source>
        <dbReference type="Google" id="ProtNLM"/>
    </source>
</evidence>
<dbReference type="OrthoDB" id="7945430at2"/>